<accession>A0A9P0JL83</accession>
<dbReference type="Pfam" id="PF05161">
    <property type="entry name" value="MOFRL"/>
    <property type="match status" value="1"/>
</dbReference>
<evidence type="ECO:0000313" key="4">
    <source>
        <dbReference type="EMBL" id="CAH1955257.1"/>
    </source>
</evidence>
<feature type="domain" description="MOFRL-associated" evidence="3">
    <location>
        <begin position="25"/>
        <end position="183"/>
    </location>
</feature>
<evidence type="ECO:0008006" key="6">
    <source>
        <dbReference type="Google" id="ProtNLM"/>
    </source>
</evidence>
<evidence type="ECO:0000313" key="5">
    <source>
        <dbReference type="Proteomes" id="UP001152888"/>
    </source>
</evidence>
<keyword evidence="5" id="KW-1185">Reference proteome</keyword>
<dbReference type="GO" id="GO:0008887">
    <property type="term" value="F:glycerate kinase activity"/>
    <property type="evidence" value="ECO:0007669"/>
    <property type="project" value="InterPro"/>
</dbReference>
<dbReference type="AlphaFoldDB" id="A0A9P0JL83"/>
<organism evidence="4 5">
    <name type="scientific">Acanthoscelides obtectus</name>
    <name type="common">Bean weevil</name>
    <name type="synonym">Bruchus obtectus</name>
    <dbReference type="NCBI Taxonomy" id="200917"/>
    <lineage>
        <taxon>Eukaryota</taxon>
        <taxon>Metazoa</taxon>
        <taxon>Ecdysozoa</taxon>
        <taxon>Arthropoda</taxon>
        <taxon>Hexapoda</taxon>
        <taxon>Insecta</taxon>
        <taxon>Pterygota</taxon>
        <taxon>Neoptera</taxon>
        <taxon>Endopterygota</taxon>
        <taxon>Coleoptera</taxon>
        <taxon>Polyphaga</taxon>
        <taxon>Cucujiformia</taxon>
        <taxon>Chrysomeloidea</taxon>
        <taxon>Chrysomelidae</taxon>
        <taxon>Bruchinae</taxon>
        <taxon>Bruchini</taxon>
        <taxon>Acanthoscelides</taxon>
    </lineage>
</organism>
<proteinExistence type="inferred from homology"/>
<dbReference type="InterPro" id="IPR039760">
    <property type="entry name" value="MOFRL_protein"/>
</dbReference>
<reference evidence="4" key="1">
    <citation type="submission" date="2022-03" db="EMBL/GenBank/DDBJ databases">
        <authorList>
            <person name="Sayadi A."/>
        </authorList>
    </citation>
    <scope>NUCLEOTIDE SEQUENCE</scope>
</reference>
<dbReference type="InterPro" id="IPR025286">
    <property type="entry name" value="MOFRL_assoc_dom"/>
</dbReference>
<dbReference type="GO" id="GO:0005737">
    <property type="term" value="C:cytoplasm"/>
    <property type="evidence" value="ECO:0007669"/>
    <property type="project" value="TreeGrafter"/>
</dbReference>
<evidence type="ECO:0000256" key="1">
    <source>
        <dbReference type="ARBA" id="ARBA00005393"/>
    </source>
</evidence>
<dbReference type="EMBL" id="CAKOFQ010006660">
    <property type="protein sequence ID" value="CAH1955257.1"/>
    <property type="molecule type" value="Genomic_DNA"/>
</dbReference>
<dbReference type="Proteomes" id="UP001152888">
    <property type="component" value="Unassembled WGS sequence"/>
</dbReference>
<dbReference type="OrthoDB" id="44918at2759"/>
<dbReference type="PANTHER" id="PTHR12227:SF0">
    <property type="entry name" value="GLYCERATE KINASE"/>
    <property type="match status" value="1"/>
</dbReference>
<dbReference type="SUPFAM" id="SSF82544">
    <property type="entry name" value="GckA/TtuD-like"/>
    <property type="match status" value="1"/>
</dbReference>
<evidence type="ECO:0000259" key="3">
    <source>
        <dbReference type="Pfam" id="PF13660"/>
    </source>
</evidence>
<protein>
    <recommendedName>
        <fullName evidence="6">Glycerate kinase</fullName>
    </recommendedName>
</protein>
<dbReference type="Gene3D" id="3.40.1480.10">
    <property type="entry name" value="MOFRL domain"/>
    <property type="match status" value="1"/>
</dbReference>
<feature type="domain" description="MOFRL" evidence="2">
    <location>
        <begin position="268"/>
        <end position="377"/>
    </location>
</feature>
<comment type="similarity">
    <text evidence="1">Belongs to the glycerate kinase type-2 family.</text>
</comment>
<comment type="caution">
    <text evidence="4">The sequence shown here is derived from an EMBL/GenBank/DDBJ whole genome shotgun (WGS) entry which is preliminary data.</text>
</comment>
<dbReference type="Pfam" id="PF13660">
    <property type="entry name" value="DUF4147"/>
    <property type="match status" value="1"/>
</dbReference>
<name>A0A9P0JL83_ACAOB</name>
<evidence type="ECO:0000259" key="2">
    <source>
        <dbReference type="Pfam" id="PF05161"/>
    </source>
</evidence>
<dbReference type="InterPro" id="IPR007835">
    <property type="entry name" value="MOFRL"/>
</dbReference>
<dbReference type="PANTHER" id="PTHR12227">
    <property type="entry name" value="GLYCERATE KINASE"/>
    <property type="match status" value="1"/>
</dbReference>
<sequence length="387" mass="42289">MYSNRVLGVKNLSVCLRKMSTTCDLLEIFQKSVESVQPATLLENQISVTESHLVVRNEYHALGKRCHVIGFGKAVKDMALKMESILGEKMQRAVVTVPIGIFRERKPSTRIEFIEGAKNNLPDKLSMGGALRIKELVQTLAEDDMLIVLVSGGGSALLPLPIPPITLQEKHDLIKQLARKGNNLMAATAASAAAISKGYQSKVVSTCIQGDVICIAKSYAMLTALLARRLAGDKNNTDLEKFLKDFENRHIILDGLKEEIMKLKDNLCLIFAGEPTVVVAGTGKGGRNQQLALNFAVELTEHDIPKSVKISFLSCGTDGIDGPTDAAGAISPTNIGSDWKKYAQECLDNNDAYRFFQKWDSGANLVKIGHTGTNVMDIHVLIVEHYQ</sequence>
<dbReference type="InterPro" id="IPR037035">
    <property type="entry name" value="GK-like_C_sf"/>
</dbReference>
<gene>
    <name evidence="4" type="ORF">ACAOBT_LOCUS995</name>
</gene>